<sequence length="309" mass="35465">MVTIKDIAKKAGVSASTASRALNNNSRISEKTRRHVKDVAKQLGYKPNFSAQNLTRGRANIVGVIFPIIKTDAPANPFHIDIIRGISEELQKHNFEMMVAITQERSDLLKQVKSMVDQIKVDYFVLLYSDPTDPITKYLRDHKLRFTIVGQPIENGDRFVDNDNVKVGRKATEYLLSSRNIQQPIFVMSDEQKSFEKSRFKGYAEVMTKRELLSEKLLVNDQVSITQYLKKNPQVDGLIFADDVLYIRHAQRLRPLNIPVICFNNSQWMQILFQDGQVIDLQPRKLGQAAVQILFSKHTDHIYVPYLFA</sequence>
<dbReference type="EMBL" id="DXFH01000001">
    <property type="protein sequence ID" value="HIX34993.1"/>
    <property type="molecule type" value="Genomic_DNA"/>
</dbReference>
<feature type="domain" description="HTH lacI-type" evidence="4">
    <location>
        <begin position="2"/>
        <end position="56"/>
    </location>
</feature>
<protein>
    <submittedName>
        <fullName evidence="5">LacI family transcriptional regulator</fullName>
    </submittedName>
</protein>
<dbReference type="Gene3D" id="1.10.260.40">
    <property type="entry name" value="lambda repressor-like DNA-binding domains"/>
    <property type="match status" value="1"/>
</dbReference>
<dbReference type="PROSITE" id="PS50932">
    <property type="entry name" value="HTH_LACI_2"/>
    <property type="match status" value="1"/>
</dbReference>
<evidence type="ECO:0000256" key="2">
    <source>
        <dbReference type="ARBA" id="ARBA00023125"/>
    </source>
</evidence>
<keyword evidence="3" id="KW-0804">Transcription</keyword>
<dbReference type="Proteomes" id="UP000824231">
    <property type="component" value="Unassembled WGS sequence"/>
</dbReference>
<gene>
    <name evidence="5" type="ORF">H9856_01035</name>
</gene>
<dbReference type="InterPro" id="IPR001761">
    <property type="entry name" value="Peripla_BP/Lac1_sug-bd_dom"/>
</dbReference>
<name>A0A9D1VHH1_9LACO</name>
<keyword evidence="2" id="KW-0238">DNA-binding</keyword>
<dbReference type="PRINTS" id="PR00036">
    <property type="entry name" value="HTHLACI"/>
</dbReference>
<dbReference type="SUPFAM" id="SSF53822">
    <property type="entry name" value="Periplasmic binding protein-like I"/>
    <property type="match status" value="1"/>
</dbReference>
<dbReference type="Gene3D" id="3.40.50.2300">
    <property type="match status" value="2"/>
</dbReference>
<dbReference type="GO" id="GO:0000976">
    <property type="term" value="F:transcription cis-regulatory region binding"/>
    <property type="evidence" value="ECO:0007669"/>
    <property type="project" value="TreeGrafter"/>
</dbReference>
<dbReference type="SMART" id="SM00354">
    <property type="entry name" value="HTH_LACI"/>
    <property type="match status" value="1"/>
</dbReference>
<dbReference type="InterPro" id="IPR010982">
    <property type="entry name" value="Lambda_DNA-bd_dom_sf"/>
</dbReference>
<comment type="caution">
    <text evidence="5">The sequence shown here is derived from an EMBL/GenBank/DDBJ whole genome shotgun (WGS) entry which is preliminary data.</text>
</comment>
<dbReference type="SUPFAM" id="SSF47413">
    <property type="entry name" value="lambda repressor-like DNA-binding domains"/>
    <property type="match status" value="1"/>
</dbReference>
<dbReference type="Pfam" id="PF00356">
    <property type="entry name" value="LacI"/>
    <property type="match status" value="1"/>
</dbReference>
<evidence type="ECO:0000256" key="1">
    <source>
        <dbReference type="ARBA" id="ARBA00023015"/>
    </source>
</evidence>
<dbReference type="PANTHER" id="PTHR30146">
    <property type="entry name" value="LACI-RELATED TRANSCRIPTIONAL REPRESSOR"/>
    <property type="match status" value="1"/>
</dbReference>
<dbReference type="InterPro" id="IPR028082">
    <property type="entry name" value="Peripla_BP_I"/>
</dbReference>
<reference evidence="5" key="1">
    <citation type="journal article" date="2021" name="PeerJ">
        <title>Extensive microbial diversity within the chicken gut microbiome revealed by metagenomics and culture.</title>
        <authorList>
            <person name="Gilroy R."/>
            <person name="Ravi A."/>
            <person name="Getino M."/>
            <person name="Pursley I."/>
            <person name="Horton D.L."/>
            <person name="Alikhan N.F."/>
            <person name="Baker D."/>
            <person name="Gharbi K."/>
            <person name="Hall N."/>
            <person name="Watson M."/>
            <person name="Adriaenssens E.M."/>
            <person name="Foster-Nyarko E."/>
            <person name="Jarju S."/>
            <person name="Secka A."/>
            <person name="Antonio M."/>
            <person name="Oren A."/>
            <person name="Chaudhuri R.R."/>
            <person name="La Ragione R."/>
            <person name="Hildebrand F."/>
            <person name="Pallen M.J."/>
        </authorList>
    </citation>
    <scope>NUCLEOTIDE SEQUENCE</scope>
    <source>
        <strain evidence="5">ChiSxjej3B15-572</strain>
    </source>
</reference>
<proteinExistence type="predicted"/>
<evidence type="ECO:0000313" key="6">
    <source>
        <dbReference type="Proteomes" id="UP000824231"/>
    </source>
</evidence>
<organism evidence="5 6">
    <name type="scientific">Candidatus Limosilactobacillus merdigallinarum</name>
    <dbReference type="NCBI Taxonomy" id="2838652"/>
    <lineage>
        <taxon>Bacteria</taxon>
        <taxon>Bacillati</taxon>
        <taxon>Bacillota</taxon>
        <taxon>Bacilli</taxon>
        <taxon>Lactobacillales</taxon>
        <taxon>Lactobacillaceae</taxon>
        <taxon>Limosilactobacillus</taxon>
    </lineage>
</organism>
<accession>A0A9D1VHH1</accession>
<dbReference type="Pfam" id="PF00532">
    <property type="entry name" value="Peripla_BP_1"/>
    <property type="match status" value="1"/>
</dbReference>
<keyword evidence="1" id="KW-0805">Transcription regulation</keyword>
<dbReference type="PROSITE" id="PS00356">
    <property type="entry name" value="HTH_LACI_1"/>
    <property type="match status" value="1"/>
</dbReference>
<evidence type="ECO:0000256" key="3">
    <source>
        <dbReference type="ARBA" id="ARBA00023163"/>
    </source>
</evidence>
<dbReference type="CDD" id="cd01392">
    <property type="entry name" value="HTH_LacI"/>
    <property type="match status" value="1"/>
</dbReference>
<evidence type="ECO:0000313" key="5">
    <source>
        <dbReference type="EMBL" id="HIX34993.1"/>
    </source>
</evidence>
<dbReference type="PANTHER" id="PTHR30146:SF109">
    <property type="entry name" value="HTH-TYPE TRANSCRIPTIONAL REGULATOR GALS"/>
    <property type="match status" value="1"/>
</dbReference>
<dbReference type="AlphaFoldDB" id="A0A9D1VHH1"/>
<dbReference type="GO" id="GO:0003700">
    <property type="term" value="F:DNA-binding transcription factor activity"/>
    <property type="evidence" value="ECO:0007669"/>
    <property type="project" value="TreeGrafter"/>
</dbReference>
<dbReference type="InterPro" id="IPR000843">
    <property type="entry name" value="HTH_LacI"/>
</dbReference>
<reference evidence="5" key="2">
    <citation type="submission" date="2021-04" db="EMBL/GenBank/DDBJ databases">
        <authorList>
            <person name="Gilroy R."/>
        </authorList>
    </citation>
    <scope>NUCLEOTIDE SEQUENCE</scope>
    <source>
        <strain evidence="5">ChiSxjej3B15-572</strain>
    </source>
</reference>
<evidence type="ECO:0000259" key="4">
    <source>
        <dbReference type="PROSITE" id="PS50932"/>
    </source>
</evidence>